<sequence length="84" mass="9230">MPATITRQTADTLIRNALRGFAPDSVLLDLPVDAPLRETLDLDSIDFLTFIERLSAARGARIDEDDYPRLATIAAGIDFLAEID</sequence>
<dbReference type="RefSeq" id="WP_181579800.1">
    <property type="nucleotide sequence ID" value="NZ_CP059399.1"/>
</dbReference>
<feature type="domain" description="Carrier" evidence="1">
    <location>
        <begin position="28"/>
        <end position="75"/>
    </location>
</feature>
<dbReference type="SUPFAM" id="SSF47336">
    <property type="entry name" value="ACP-like"/>
    <property type="match status" value="1"/>
</dbReference>
<evidence type="ECO:0000313" key="3">
    <source>
        <dbReference type="Proteomes" id="UP000515512"/>
    </source>
</evidence>
<evidence type="ECO:0000313" key="2">
    <source>
        <dbReference type="EMBL" id="QLY28594.1"/>
    </source>
</evidence>
<gene>
    <name evidence="2" type="ORF">H0264_25030</name>
</gene>
<dbReference type="Gene3D" id="1.10.1200.10">
    <property type="entry name" value="ACP-like"/>
    <property type="match status" value="1"/>
</dbReference>
<keyword evidence="3" id="KW-1185">Reference proteome</keyword>
<accession>A0A7D6V7I2</accession>
<name>A0A7D6V7I2_9NOCA</name>
<dbReference type="InterPro" id="IPR009081">
    <property type="entry name" value="PP-bd_ACP"/>
</dbReference>
<proteinExistence type="predicted"/>
<dbReference type="Pfam" id="PF00550">
    <property type="entry name" value="PP-binding"/>
    <property type="match status" value="1"/>
</dbReference>
<organism evidence="2 3">
    <name type="scientific">Nocardia huaxiensis</name>
    <dbReference type="NCBI Taxonomy" id="2755382"/>
    <lineage>
        <taxon>Bacteria</taxon>
        <taxon>Bacillati</taxon>
        <taxon>Actinomycetota</taxon>
        <taxon>Actinomycetes</taxon>
        <taxon>Mycobacteriales</taxon>
        <taxon>Nocardiaceae</taxon>
        <taxon>Nocardia</taxon>
    </lineage>
</organism>
<dbReference type="InterPro" id="IPR036736">
    <property type="entry name" value="ACP-like_sf"/>
</dbReference>
<dbReference type="Proteomes" id="UP000515512">
    <property type="component" value="Chromosome"/>
</dbReference>
<evidence type="ECO:0000259" key="1">
    <source>
        <dbReference type="Pfam" id="PF00550"/>
    </source>
</evidence>
<protein>
    <submittedName>
        <fullName evidence="2">Acyl carrier protein</fullName>
    </submittedName>
</protein>
<dbReference type="EMBL" id="CP059399">
    <property type="protein sequence ID" value="QLY28594.1"/>
    <property type="molecule type" value="Genomic_DNA"/>
</dbReference>
<reference evidence="2 3" key="1">
    <citation type="submission" date="2020-07" db="EMBL/GenBank/DDBJ databases">
        <authorList>
            <person name="Zhuang K."/>
            <person name="Ran Y."/>
        </authorList>
    </citation>
    <scope>NUCLEOTIDE SEQUENCE [LARGE SCALE GENOMIC DNA]</scope>
    <source>
        <strain evidence="2 3">WCH-YHL-001</strain>
    </source>
</reference>
<dbReference type="KEGG" id="nhu:H0264_25030"/>
<dbReference type="AlphaFoldDB" id="A0A7D6V7I2"/>